<accession>A0A7C3FZC4</accession>
<evidence type="ECO:0000313" key="2">
    <source>
        <dbReference type="EMBL" id="HFB55010.1"/>
    </source>
</evidence>
<dbReference type="PANTHER" id="PTHR42760:SF40">
    <property type="entry name" value="3-OXOACYL-[ACYL-CARRIER-PROTEIN] REDUCTASE, CHLOROPLASTIC"/>
    <property type="match status" value="1"/>
</dbReference>
<dbReference type="GO" id="GO:0016616">
    <property type="term" value="F:oxidoreductase activity, acting on the CH-OH group of donors, NAD or NADP as acceptor"/>
    <property type="evidence" value="ECO:0007669"/>
    <property type="project" value="TreeGrafter"/>
</dbReference>
<dbReference type="GO" id="GO:0030497">
    <property type="term" value="P:fatty acid elongation"/>
    <property type="evidence" value="ECO:0007669"/>
    <property type="project" value="TreeGrafter"/>
</dbReference>
<dbReference type="SUPFAM" id="SSF51735">
    <property type="entry name" value="NAD(P)-binding Rossmann-fold domains"/>
    <property type="match status" value="1"/>
</dbReference>
<dbReference type="InterPro" id="IPR002347">
    <property type="entry name" value="SDR_fam"/>
</dbReference>
<dbReference type="PRINTS" id="PR00080">
    <property type="entry name" value="SDRFAMILY"/>
</dbReference>
<dbReference type="EMBL" id="DRMN01000244">
    <property type="protein sequence ID" value="HFB55010.1"/>
    <property type="molecule type" value="Genomic_DNA"/>
</dbReference>
<gene>
    <name evidence="2" type="ORF">ENJ46_03720</name>
</gene>
<dbReference type="CDD" id="cd05233">
    <property type="entry name" value="SDR_c"/>
    <property type="match status" value="1"/>
</dbReference>
<dbReference type="Gene3D" id="3.40.50.720">
    <property type="entry name" value="NAD(P)-binding Rossmann-like Domain"/>
    <property type="match status" value="1"/>
</dbReference>
<evidence type="ECO:0000313" key="3">
    <source>
        <dbReference type="Proteomes" id="UP000886042"/>
    </source>
</evidence>
<dbReference type="PANTHER" id="PTHR42760">
    <property type="entry name" value="SHORT-CHAIN DEHYDROGENASES/REDUCTASES FAMILY MEMBER"/>
    <property type="match status" value="1"/>
</dbReference>
<comment type="similarity">
    <text evidence="1">Belongs to the short-chain dehydrogenases/reductases (SDR) family.</text>
</comment>
<protein>
    <submittedName>
        <fullName evidence="2">SDR family oxidoreductase</fullName>
    </submittedName>
</protein>
<organism evidence="2 3">
    <name type="scientific">Hellea balneolensis</name>
    <dbReference type="NCBI Taxonomy" id="287478"/>
    <lineage>
        <taxon>Bacteria</taxon>
        <taxon>Pseudomonadati</taxon>
        <taxon>Pseudomonadota</taxon>
        <taxon>Alphaproteobacteria</taxon>
        <taxon>Maricaulales</taxon>
        <taxon>Robiginitomaculaceae</taxon>
        <taxon>Hellea</taxon>
    </lineage>
</organism>
<comment type="caution">
    <text evidence="2">The sequence shown here is derived from an EMBL/GenBank/DDBJ whole genome shotgun (WGS) entry which is preliminary data.</text>
</comment>
<dbReference type="FunFam" id="3.40.50.720:FF:000084">
    <property type="entry name" value="Short-chain dehydrogenase reductase"/>
    <property type="match status" value="1"/>
</dbReference>
<dbReference type="AlphaFoldDB" id="A0A7C3FZC4"/>
<dbReference type="Proteomes" id="UP000886042">
    <property type="component" value="Unassembled WGS sequence"/>
</dbReference>
<proteinExistence type="inferred from homology"/>
<dbReference type="PRINTS" id="PR00081">
    <property type="entry name" value="GDHRDH"/>
</dbReference>
<reference evidence="2" key="1">
    <citation type="journal article" date="2020" name="mSystems">
        <title>Genome- and Community-Level Interaction Insights into Carbon Utilization and Element Cycling Functions of Hydrothermarchaeota in Hydrothermal Sediment.</title>
        <authorList>
            <person name="Zhou Z."/>
            <person name="Liu Y."/>
            <person name="Xu W."/>
            <person name="Pan J."/>
            <person name="Luo Z.H."/>
            <person name="Li M."/>
        </authorList>
    </citation>
    <scope>NUCLEOTIDE SEQUENCE [LARGE SCALE GENOMIC DNA]</scope>
    <source>
        <strain evidence="2">HyVt-489</strain>
    </source>
</reference>
<dbReference type="InterPro" id="IPR036291">
    <property type="entry name" value="NAD(P)-bd_dom_sf"/>
</dbReference>
<evidence type="ECO:0000256" key="1">
    <source>
        <dbReference type="ARBA" id="ARBA00006484"/>
    </source>
</evidence>
<name>A0A7C3FZC4_9PROT</name>
<sequence>MSDKMMDLSGHTALITGASGGIGRVIARTLSHAGAQIVLHCSHDGLRLQALSDEIGAAHMIACDLSQEANVKSMMESLAAEGIVPTLLINNAGTGVTNLSAILDADEDHWQSINNVNLGGVYALTKYFAQGLIAKKHSGAIVNIASISGLDPAQDHAHYAASKAALLMYTRASALELGAHNIRVNAVAPGFIHRAGIENDWPEGVKSWQNRAPLTRLGTGEDVANAVLFLLSPAAVWISGNTLVVDGGMSAQNRW</sequence>
<dbReference type="Pfam" id="PF13561">
    <property type="entry name" value="adh_short_C2"/>
    <property type="match status" value="1"/>
</dbReference>